<dbReference type="SUPFAM" id="SSF51735">
    <property type="entry name" value="NAD(P)-binding Rossmann-fold domains"/>
    <property type="match status" value="1"/>
</dbReference>
<dbReference type="InterPro" id="IPR002347">
    <property type="entry name" value="SDR_fam"/>
</dbReference>
<evidence type="ECO:0000313" key="4">
    <source>
        <dbReference type="Proteomes" id="UP000191905"/>
    </source>
</evidence>
<dbReference type="Proteomes" id="UP000191905">
    <property type="component" value="Unassembled WGS sequence"/>
</dbReference>
<gene>
    <name evidence="3" type="ORF">BFN67_22925</name>
</gene>
<dbReference type="PANTHER" id="PTHR42760:SF40">
    <property type="entry name" value="3-OXOACYL-[ACYL-CARRIER-PROTEIN] REDUCTASE, CHLOROPLASTIC"/>
    <property type="match status" value="1"/>
</dbReference>
<keyword evidence="4" id="KW-1185">Reference proteome</keyword>
<comment type="similarity">
    <text evidence="1">Belongs to the short-chain dehydrogenases/reductases (SDR) family.</text>
</comment>
<proteinExistence type="inferred from homology"/>
<dbReference type="PANTHER" id="PTHR42760">
    <property type="entry name" value="SHORT-CHAIN DEHYDROGENASES/REDUCTASES FAMILY MEMBER"/>
    <property type="match status" value="1"/>
</dbReference>
<dbReference type="GO" id="GO:0030497">
    <property type="term" value="P:fatty acid elongation"/>
    <property type="evidence" value="ECO:0007669"/>
    <property type="project" value="TreeGrafter"/>
</dbReference>
<dbReference type="Pfam" id="PF13561">
    <property type="entry name" value="adh_short_C2"/>
    <property type="match status" value="1"/>
</dbReference>
<dbReference type="STRING" id="1873176.BFN67_22925"/>
<dbReference type="Gene3D" id="3.40.50.720">
    <property type="entry name" value="NAD(P)-binding Rossmann-like Domain"/>
    <property type="match status" value="1"/>
</dbReference>
<dbReference type="PROSITE" id="PS00061">
    <property type="entry name" value="ADH_SHORT"/>
    <property type="match status" value="1"/>
</dbReference>
<accession>A0A1V8RLT1</accession>
<dbReference type="InterPro" id="IPR057326">
    <property type="entry name" value="KR_dom"/>
</dbReference>
<protein>
    <recommendedName>
        <fullName evidence="2">Ketoreductase domain-containing protein</fullName>
    </recommendedName>
</protein>
<name>A0A1V8RLT1_9HYPH</name>
<dbReference type="FunFam" id="3.40.50.720:FF:000084">
    <property type="entry name" value="Short-chain dehydrogenase reductase"/>
    <property type="match status" value="1"/>
</dbReference>
<dbReference type="InterPro" id="IPR036291">
    <property type="entry name" value="NAD(P)-bd_dom_sf"/>
</dbReference>
<evidence type="ECO:0000259" key="2">
    <source>
        <dbReference type="SMART" id="SM00822"/>
    </source>
</evidence>
<evidence type="ECO:0000313" key="3">
    <source>
        <dbReference type="EMBL" id="OQM74073.1"/>
    </source>
</evidence>
<dbReference type="AlphaFoldDB" id="A0A1V8RLT1"/>
<dbReference type="PRINTS" id="PR00080">
    <property type="entry name" value="SDRFAMILY"/>
</dbReference>
<dbReference type="InterPro" id="IPR020904">
    <property type="entry name" value="Sc_DH/Rdtase_CS"/>
</dbReference>
<reference evidence="3 4" key="1">
    <citation type="journal article" date="2016" name="Int. J. Syst. Evol. Microbiol.">
        <title>Pseudaminobacter manganicus sp. nov., isolated from sludge of a manganese mine.</title>
        <authorList>
            <person name="Li J."/>
            <person name="Huang J."/>
            <person name="Liao S."/>
            <person name="Wang G."/>
        </authorList>
    </citation>
    <scope>NUCLEOTIDE SEQUENCE [LARGE SCALE GENOMIC DNA]</scope>
    <source>
        <strain evidence="3 4">JH-7</strain>
    </source>
</reference>
<evidence type="ECO:0000256" key="1">
    <source>
        <dbReference type="ARBA" id="ARBA00006484"/>
    </source>
</evidence>
<dbReference type="GO" id="GO:0016616">
    <property type="term" value="F:oxidoreductase activity, acting on the CH-OH group of donors, NAD or NADP as acceptor"/>
    <property type="evidence" value="ECO:0007669"/>
    <property type="project" value="TreeGrafter"/>
</dbReference>
<comment type="caution">
    <text evidence="3">The sequence shown here is derived from an EMBL/GenBank/DDBJ whole genome shotgun (WGS) entry which is preliminary data.</text>
</comment>
<dbReference type="SMART" id="SM00822">
    <property type="entry name" value="PKS_KR"/>
    <property type="match status" value="1"/>
</dbReference>
<dbReference type="EMBL" id="MDET01000042">
    <property type="protein sequence ID" value="OQM74073.1"/>
    <property type="molecule type" value="Genomic_DNA"/>
</dbReference>
<dbReference type="PRINTS" id="PR00081">
    <property type="entry name" value="GDHRDH"/>
</dbReference>
<organism evidence="3 4">
    <name type="scientific">Manganibacter manganicus</name>
    <dbReference type="NCBI Taxonomy" id="1873176"/>
    <lineage>
        <taxon>Bacteria</taxon>
        <taxon>Pseudomonadati</taxon>
        <taxon>Pseudomonadota</taxon>
        <taxon>Alphaproteobacteria</taxon>
        <taxon>Hyphomicrobiales</taxon>
        <taxon>Phyllobacteriaceae</taxon>
        <taxon>Manganibacter</taxon>
    </lineage>
</organism>
<sequence length="260" mass="26295">MSLTVQIDLKDKVVVVTGAAGGIGRAICARLAAAGASLLLTDLDQSGLERAAASLAGVPETQKASVGSHAADLGDPKVGHTLVEATLARFGRVDAVVNAGAVLRRTEFLDVEDAVLSESLNVNLASIFRICQAAVPVMLKAGTGAFVNFTSPSAFTGGRVGAVHYGAAKAGVITLTRGLAVQFGSEGIRANVLCPGTTATPMIIGALSDEQLGTHLRGVPMGRLAEPVEIANGVLFLLSDLASFVNGAVLTVDGGASLRP</sequence>
<feature type="domain" description="Ketoreductase" evidence="2">
    <location>
        <begin position="12"/>
        <end position="210"/>
    </location>
</feature>